<evidence type="ECO:0000256" key="7">
    <source>
        <dbReference type="SAM" id="SignalP"/>
    </source>
</evidence>
<keyword evidence="2" id="KW-0677">Repeat</keyword>
<evidence type="ECO:0008006" key="10">
    <source>
        <dbReference type="Google" id="ProtNLM"/>
    </source>
</evidence>
<keyword evidence="6" id="KW-1133">Transmembrane helix</keyword>
<keyword evidence="9" id="KW-1185">Reference proteome</keyword>
<evidence type="ECO:0000256" key="4">
    <source>
        <dbReference type="PROSITE-ProRule" id="PRU01201"/>
    </source>
</evidence>
<dbReference type="Proteomes" id="UP001175271">
    <property type="component" value="Unassembled WGS sequence"/>
</dbReference>
<gene>
    <name evidence="8" type="ORF">QR680_009393</name>
</gene>
<name>A0AA39ILG2_9BILA</name>
<dbReference type="PANTHER" id="PTHR45739">
    <property type="entry name" value="MATRIX PROTEIN, PUTATIVE-RELATED"/>
    <property type="match status" value="1"/>
</dbReference>
<keyword evidence="1 7" id="KW-0732">Signal</keyword>
<dbReference type="InterPro" id="IPR051561">
    <property type="entry name" value="FRAS1_ECM"/>
</dbReference>
<dbReference type="InterPro" id="IPR039005">
    <property type="entry name" value="CSPG_rpt"/>
</dbReference>
<feature type="repeat" description="CSPG" evidence="4">
    <location>
        <begin position="619"/>
        <end position="713"/>
    </location>
</feature>
<feature type="compositionally biased region" description="Pro residues" evidence="5">
    <location>
        <begin position="1872"/>
        <end position="1883"/>
    </location>
</feature>
<dbReference type="EMBL" id="JAUCMV010000001">
    <property type="protein sequence ID" value="KAK0425801.1"/>
    <property type="molecule type" value="Genomic_DNA"/>
</dbReference>
<feature type="signal peptide" evidence="7">
    <location>
        <begin position="1"/>
        <end position="15"/>
    </location>
</feature>
<feature type="chain" id="PRO_5041448923" description="Chondroitin sulfate proteoglycan 4" evidence="7">
    <location>
        <begin position="16"/>
        <end position="2049"/>
    </location>
</feature>
<keyword evidence="6" id="KW-0472">Membrane</keyword>
<feature type="repeat" description="CSPG" evidence="4">
    <location>
        <begin position="158"/>
        <end position="250"/>
    </location>
</feature>
<evidence type="ECO:0000313" key="8">
    <source>
        <dbReference type="EMBL" id="KAK0425801.1"/>
    </source>
</evidence>
<evidence type="ECO:0000256" key="5">
    <source>
        <dbReference type="SAM" id="MobiDB-lite"/>
    </source>
</evidence>
<evidence type="ECO:0000313" key="9">
    <source>
        <dbReference type="Proteomes" id="UP001175271"/>
    </source>
</evidence>
<dbReference type="PROSITE" id="PS51854">
    <property type="entry name" value="CSPG"/>
    <property type="match status" value="3"/>
</dbReference>
<feature type="transmembrane region" description="Helical" evidence="6">
    <location>
        <begin position="1896"/>
        <end position="1916"/>
    </location>
</feature>
<dbReference type="Pfam" id="PF16184">
    <property type="entry name" value="Cadherin_3"/>
    <property type="match status" value="8"/>
</dbReference>
<dbReference type="PANTHER" id="PTHR45739:SF12">
    <property type="entry name" value="CHONDROITIN SULFATE PROTEOGLYCAN 4-LIKE ISOFORM X2"/>
    <property type="match status" value="1"/>
</dbReference>
<keyword evidence="6" id="KW-0812">Transmembrane</keyword>
<keyword evidence="3" id="KW-0325">Glycoprotein</keyword>
<proteinExistence type="predicted"/>
<feature type="region of interest" description="Disordered" evidence="5">
    <location>
        <begin position="1866"/>
        <end position="1889"/>
    </location>
</feature>
<organism evidence="8 9">
    <name type="scientific">Steinernema hermaphroditum</name>
    <dbReference type="NCBI Taxonomy" id="289476"/>
    <lineage>
        <taxon>Eukaryota</taxon>
        <taxon>Metazoa</taxon>
        <taxon>Ecdysozoa</taxon>
        <taxon>Nematoda</taxon>
        <taxon>Chromadorea</taxon>
        <taxon>Rhabditida</taxon>
        <taxon>Tylenchina</taxon>
        <taxon>Panagrolaimomorpha</taxon>
        <taxon>Strongyloidoidea</taxon>
        <taxon>Steinernematidae</taxon>
        <taxon>Steinernema</taxon>
    </lineage>
</organism>
<comment type="caution">
    <text evidence="8">The sequence shown here is derived from an EMBL/GenBank/DDBJ whole genome shotgun (WGS) entry which is preliminary data.</text>
</comment>
<feature type="repeat" description="CSPG" evidence="4">
    <location>
        <begin position="1301"/>
        <end position="1396"/>
    </location>
</feature>
<accession>A0AA39ILG2</accession>
<dbReference type="GO" id="GO:0009653">
    <property type="term" value="P:anatomical structure morphogenesis"/>
    <property type="evidence" value="ECO:0007669"/>
    <property type="project" value="TreeGrafter"/>
</dbReference>
<sequence length="2049" mass="223942">MVPALLPLSTSLAVATLHFVVDLAAKSTPSGDVFPFVLISPNRNLSVELVPRHVLIDGLPVFERHEERVFRFKLRCLTDAALQIAVNDHPTVVSSPSFCASHHLNELLIGPEDVEPAQLFAGCVRDVRLGARVLLRQWCRGVDEPALADGAPDSASGIQPLYLGEPLEVDEGGRVALQWRNLYVFPEHNRFRIANSDIVFRVVEAPRFGDLLVNGSSVDVFSYEHVIFKRLFYVHDGSETLEDSFDFQLEIKSAAIDFPELKTKVYSIPISVAPKNDAPQLKYGSLGRMVQMAPHAKRWLNEDLLTVWDVDDQPDAVLVTVLEAEGVRLEDVSGQPLHSFSFAQMMRQEVRVTHLGGAADGRLELRASDGRTVSAPLVLDFSSVPLEIHLRSNTGARLLHRSAVVISAANLSFYSNLVESPLTYSIVAQPEFGVVECVDTMGDGHVCATFTQSFIDQDRLRYRHSNNLRPRADSFSFQVTSANVSSRVHTFHITFVAVNVKVFKRETFLLNNTEEKSLRREHLFAWTFPRSLAPPELVYHVVEPPKYGILSRHLLTNRNRRIGVSSNFTQQHIDEGLIKYKLHFVQFSVVNDFFTFRLVTPAVTSELVRFEITFVPGVGSIQLINRTVIVHEGQKVAITNNSLLLETPDDSNFRFTLGVLPGYGSLVLSNEQGARIELSLGRSFSTADVSGGRLFYEHDGGENRRDRFYVVAESVFGGHSRIPFWMTVDVVLVNDNAPFLRGPGRVYVVKRGERVLHSYLLPWTDRDMDSEPLQFSFDEVFRDVAILTQEIPQVPVRNFSARDLAEQKLVLRHTGTNELVRLGYAVSDGKHVVRAELEVLAGAPFVRLERGRLELPRPMAGSWVPVGPANLSIATNLDVDAADIVFTVVDGSRFLAVADGATVVANSFTQKDVDAGVLLYSVEGAEGVERLLVRVADHTLSATVDVVSAASGVGLEVTALSTLHVPLSAGVAPISSTTLATSSKAAATTVTYIILTQPTKGSLLLEEPHGEKRMNVAMSPSNYFVRHFTQEDVDRGLLQYLPSVQRPTSDFFTFNVTNGLVTIGPFSLHVEIVDNTVELRTATVVVAWGGSATLDTKAIRAPPQQNVHVVVAKAPRWGRIVRADTPSGTLLETFGFDDVEAGRVLYVHAGEPPTAPASDAFFVKACLDDDRCSASTKVDVVVRKTNVHGPELVRNDALRPWSGANGSVALSNRSLLVTDSDSLPEELQILVSNPLNGFLARRGDLSRPVANFSQRDVDERAVFFVCAERCARTGGFSFLVSDGRFQIGPEWFAVEAARKLPVALEANNRLSVAPGERAPISADLLKANLPQIPPENIVYRIVRPPKLGVMLNAAVSASLPVTSFSQADVDARRVEYVQNGALRGWSAKDYFLFVVNSNLSEPINEEFRFRISVSFASLAPQRLSRFVALSNIVVGPGGSVAINRSHVDLSALENALGDSLLVDVYRTPRSGLLERTVVPEVTVLTSDQLHSGRHLIYHSKGVDDTVLLHVYPKQFARRKTDRLRVPLAITVDRSASPDVRIETFPKAVTVVSGGRTGIDGAVFQTVHGAKKPSELEYILVQRGSNGVGIRLAGLPVERFTQADVNKGRLEVVHGGAGAIDAFDVLVFAVEGHTRALVVGVHPLSLTLVNHSVIAYVQGKTYVVLNRGHLGANTNGDRSRVLYNVTRSPENGTFYWVAGEKEAKAFSQKNVDDGDVLYAQLNMNAFQDSFDFSVGNGNNESIEASSTIVVLSAVEPHKLVVDGAAPVAVTVSHLNASVFEGTAPRFLVIAPPRLGRFFYTNNANASVTFFTFSDIANRRLLYQATHVDKDATDETVLEFRSDSLQPARLTFAIEIRAPSPGLEVIESRSRQPFGPPSERPPSAPPVSHAESAPLNPMVPIGALLGVLALTLLVLFCCRKRSSDDSDDGDDVGFSKRPSDASNVALKKRCDGTDLLDTTVYATIGRHRAESLGAKTPTAKSKFSHPATTSSFEAQPPACKVAPLGAAPTSSTVTFRGQFGGSVGRSASQPRTLQNEAQKVRAKLKEGQYWV</sequence>
<evidence type="ECO:0000256" key="6">
    <source>
        <dbReference type="SAM" id="Phobius"/>
    </source>
</evidence>
<evidence type="ECO:0000256" key="1">
    <source>
        <dbReference type="ARBA" id="ARBA00022729"/>
    </source>
</evidence>
<evidence type="ECO:0000256" key="2">
    <source>
        <dbReference type="ARBA" id="ARBA00022737"/>
    </source>
</evidence>
<evidence type="ECO:0000256" key="3">
    <source>
        <dbReference type="ARBA" id="ARBA00023180"/>
    </source>
</evidence>
<reference evidence="8" key="1">
    <citation type="submission" date="2023-06" db="EMBL/GenBank/DDBJ databases">
        <title>Genomic analysis of the entomopathogenic nematode Steinernema hermaphroditum.</title>
        <authorList>
            <person name="Schwarz E.M."/>
            <person name="Heppert J.K."/>
            <person name="Baniya A."/>
            <person name="Schwartz H.T."/>
            <person name="Tan C.-H."/>
            <person name="Antoshechkin I."/>
            <person name="Sternberg P.W."/>
            <person name="Goodrich-Blair H."/>
            <person name="Dillman A.R."/>
        </authorList>
    </citation>
    <scope>NUCLEOTIDE SEQUENCE</scope>
    <source>
        <strain evidence="8">PS9179</strain>
        <tissue evidence="8">Whole animal</tissue>
    </source>
</reference>
<protein>
    <recommendedName>
        <fullName evidence="10">Chondroitin sulfate proteoglycan 4</fullName>
    </recommendedName>
</protein>